<protein>
    <submittedName>
        <fullName evidence="2">Uncharacterized protein</fullName>
    </submittedName>
</protein>
<keyword evidence="1" id="KW-0812">Transmembrane</keyword>
<keyword evidence="1" id="KW-1133">Transmembrane helix</keyword>
<dbReference type="AlphaFoldDB" id="A0A4U6XGJ4"/>
<feature type="transmembrane region" description="Helical" evidence="1">
    <location>
        <begin position="12"/>
        <end position="31"/>
    </location>
</feature>
<keyword evidence="1" id="KW-0472">Membrane</keyword>
<evidence type="ECO:0000313" key="3">
    <source>
        <dbReference type="Proteomes" id="UP000310108"/>
    </source>
</evidence>
<evidence type="ECO:0000313" key="2">
    <source>
        <dbReference type="EMBL" id="TKW55018.1"/>
    </source>
</evidence>
<evidence type="ECO:0000256" key="1">
    <source>
        <dbReference type="SAM" id="Phobius"/>
    </source>
</evidence>
<comment type="caution">
    <text evidence="2">The sequence shown here is derived from an EMBL/GenBank/DDBJ whole genome shotgun (WGS) entry which is preliminary data.</text>
</comment>
<gene>
    <name evidence="2" type="ORF">CTA1_48</name>
</gene>
<proteinExistence type="predicted"/>
<name>A0A4U6XGJ4_9PEZI</name>
<organism evidence="2 3">
    <name type="scientific">Colletotrichum tanaceti</name>
    <dbReference type="NCBI Taxonomy" id="1306861"/>
    <lineage>
        <taxon>Eukaryota</taxon>
        <taxon>Fungi</taxon>
        <taxon>Dikarya</taxon>
        <taxon>Ascomycota</taxon>
        <taxon>Pezizomycotina</taxon>
        <taxon>Sordariomycetes</taxon>
        <taxon>Hypocreomycetidae</taxon>
        <taxon>Glomerellales</taxon>
        <taxon>Glomerellaceae</taxon>
        <taxon>Colletotrichum</taxon>
        <taxon>Colletotrichum destructivum species complex</taxon>
    </lineage>
</organism>
<keyword evidence="3" id="KW-1185">Reference proteome</keyword>
<reference evidence="2 3" key="1">
    <citation type="journal article" date="2019" name="PLoS ONE">
        <title>Comparative genome analysis indicates high evolutionary potential of pathogenicity genes in Colletotrichum tanaceti.</title>
        <authorList>
            <person name="Lelwala R.V."/>
            <person name="Korhonen P.K."/>
            <person name="Young N.D."/>
            <person name="Scott J.B."/>
            <person name="Ades P.A."/>
            <person name="Gasser R.B."/>
            <person name="Taylor P.W.J."/>
        </authorList>
    </citation>
    <scope>NUCLEOTIDE SEQUENCE [LARGE SCALE GENOMIC DNA]</scope>
    <source>
        <strain evidence="2">BRIP57314</strain>
    </source>
</reference>
<dbReference type="STRING" id="1306861.A0A4U6XGJ4"/>
<dbReference type="EMBL" id="PJEX01000113">
    <property type="protein sequence ID" value="TKW55018.1"/>
    <property type="molecule type" value="Genomic_DNA"/>
</dbReference>
<dbReference type="Proteomes" id="UP000310108">
    <property type="component" value="Unassembled WGS sequence"/>
</dbReference>
<accession>A0A4U6XGJ4</accession>
<sequence length="75" mass="8452">MAALNEVSGHVWKSVLLLVTALLIYLGTLSYRSWNRLRHVPGPPGAAFSKWWMLRNTLGGQMHLALKRACDEYGK</sequence>